<dbReference type="EMBL" id="CAADFM010000212">
    <property type="protein sequence ID" value="VFK19003.1"/>
    <property type="molecule type" value="Genomic_DNA"/>
</dbReference>
<protein>
    <submittedName>
        <fullName evidence="1">Uncharacterized protein</fullName>
    </submittedName>
</protein>
<sequence length="75" mass="8266">MNTGLTLVWIRRKQTSLKEASGGDDETNRVRRKAQVTCEEMISLIESTLSGDIAPAKAEATLAALERDFEMIVKA</sequence>
<name>A0A450WPL4_9GAMM</name>
<gene>
    <name evidence="1" type="ORF">BECKLPF1236A_GA0070988_102126</name>
    <name evidence="2" type="ORF">BECKLPF1236C_GA0070990_104121</name>
</gene>
<evidence type="ECO:0000313" key="1">
    <source>
        <dbReference type="EMBL" id="VFK19003.1"/>
    </source>
</evidence>
<accession>A0A450WPL4</accession>
<dbReference type="EMBL" id="CAADFP010000412">
    <property type="protein sequence ID" value="VFK35713.1"/>
    <property type="molecule type" value="Genomic_DNA"/>
</dbReference>
<reference evidence="1" key="1">
    <citation type="submission" date="2019-02" db="EMBL/GenBank/DDBJ databases">
        <authorList>
            <person name="Gruber-Vodicka R. H."/>
            <person name="Seah K. B. B."/>
        </authorList>
    </citation>
    <scope>NUCLEOTIDE SEQUENCE</scope>
    <source>
        <strain evidence="1">BECK_S312</strain>
        <strain evidence="2">BECK_S426</strain>
    </source>
</reference>
<proteinExistence type="predicted"/>
<organism evidence="1">
    <name type="scientific">Candidatus Kentrum sp. LPFa</name>
    <dbReference type="NCBI Taxonomy" id="2126335"/>
    <lineage>
        <taxon>Bacteria</taxon>
        <taxon>Pseudomonadati</taxon>
        <taxon>Pseudomonadota</taxon>
        <taxon>Gammaproteobacteria</taxon>
        <taxon>Candidatus Kentrum</taxon>
    </lineage>
</organism>
<evidence type="ECO:0000313" key="2">
    <source>
        <dbReference type="EMBL" id="VFK35713.1"/>
    </source>
</evidence>
<dbReference type="AlphaFoldDB" id="A0A450WPL4"/>